<dbReference type="SUPFAM" id="SSF56801">
    <property type="entry name" value="Acetyl-CoA synthetase-like"/>
    <property type="match status" value="1"/>
</dbReference>
<comment type="cofactor">
    <cofactor evidence="1">
        <name>Mg(2+)</name>
        <dbReference type="ChEBI" id="CHEBI:18420"/>
    </cofactor>
</comment>
<dbReference type="EMBL" id="GITU01000420">
    <property type="protein sequence ID" value="MBC1169123.1"/>
    <property type="molecule type" value="Transcribed_RNA"/>
</dbReference>
<dbReference type="PANTHER" id="PTHR24096:SF423">
    <property type="entry name" value="GM05240P"/>
    <property type="match status" value="1"/>
</dbReference>
<dbReference type="InterPro" id="IPR045851">
    <property type="entry name" value="AMP-bd_C_sf"/>
</dbReference>
<name>A0A7G3AC88_LUTLO</name>
<dbReference type="Gene3D" id="3.30.300.30">
    <property type="match status" value="1"/>
</dbReference>
<protein>
    <submittedName>
        <fullName evidence="10">Putative acyl-coa synthetase</fullName>
    </submittedName>
</protein>
<comment type="subcellular location">
    <subcellularLocation>
        <location evidence="2">Peroxisome</location>
    </subcellularLocation>
</comment>
<feature type="domain" description="AMP-dependent synthetase/ligase" evidence="8">
    <location>
        <begin position="1"/>
        <end position="162"/>
    </location>
</feature>
<keyword evidence="6" id="KW-0576">Peroxisome</keyword>
<evidence type="ECO:0000256" key="1">
    <source>
        <dbReference type="ARBA" id="ARBA00001946"/>
    </source>
</evidence>
<feature type="signal peptide" evidence="7">
    <location>
        <begin position="1"/>
        <end position="19"/>
    </location>
</feature>
<dbReference type="Gene3D" id="2.30.38.10">
    <property type="entry name" value="Luciferase, Domain 3"/>
    <property type="match status" value="1"/>
</dbReference>
<evidence type="ECO:0000313" key="10">
    <source>
        <dbReference type="EMBL" id="MBC1169123.1"/>
    </source>
</evidence>
<evidence type="ECO:0000256" key="7">
    <source>
        <dbReference type="SAM" id="SignalP"/>
    </source>
</evidence>
<dbReference type="InterPro" id="IPR000873">
    <property type="entry name" value="AMP-dep_synth/lig_dom"/>
</dbReference>
<keyword evidence="4" id="KW-0067">ATP-binding</keyword>
<reference evidence="10" key="1">
    <citation type="journal article" date="2020" name="BMC">
        <title>Leishmania infection induces a limited differential gene expression in the sand fly midgut.</title>
        <authorList>
            <person name="Coutinho-Abreu I.V."/>
            <person name="Serafim T.D."/>
            <person name="Meneses C."/>
            <person name="Kamhawi S."/>
            <person name="Oliveira F."/>
            <person name="Valenzuela J.G."/>
        </authorList>
    </citation>
    <scope>NUCLEOTIDE SEQUENCE</scope>
    <source>
        <strain evidence="10">Jacobina</strain>
        <tissue evidence="10">Midgut</tissue>
    </source>
</reference>
<evidence type="ECO:0000256" key="2">
    <source>
        <dbReference type="ARBA" id="ARBA00004275"/>
    </source>
</evidence>
<dbReference type="Gene3D" id="3.40.50.980">
    <property type="match status" value="1"/>
</dbReference>
<dbReference type="AlphaFoldDB" id="A0A7G3AC88"/>
<evidence type="ECO:0000256" key="4">
    <source>
        <dbReference type="ARBA" id="ARBA00022840"/>
    </source>
</evidence>
<keyword evidence="5" id="KW-0460">Magnesium</keyword>
<sequence length="310" mass="34594">MPWCHCFALMTTLRLLAFGVRIVSLPRFEEGKYIKAIEDYSVSVCFVAPPVMLWFSKAPILEKHNLRTIREIYSGSAPLSIEIVQSIQKRIPNLQVVYNGYGLTETTTGVLHADSRKSKSNSIGCLWRGIWGKVVHQETGAVLPPNTPGELCFKGGQVMLGYMGNEEETRNAIDADGWLHTGDIGYHDDDKEFFIVGRAKELIKYKGFQVPPAELEALLLGHPKVKDAAVIGLPDEVAGELPMALVVKKSNISVREEELIYFIDGQVSYPKKLRGGLKFVDEIPKNANGKIMRQELKKKYGKIKGFSSKL</sequence>
<dbReference type="PANTHER" id="PTHR24096">
    <property type="entry name" value="LONG-CHAIN-FATTY-ACID--COA LIGASE"/>
    <property type="match status" value="1"/>
</dbReference>
<accession>A0A7G3AC88</accession>
<organism evidence="10">
    <name type="scientific">Lutzomyia longipalpis</name>
    <name type="common">Sand fly</name>
    <dbReference type="NCBI Taxonomy" id="7200"/>
    <lineage>
        <taxon>Eukaryota</taxon>
        <taxon>Metazoa</taxon>
        <taxon>Ecdysozoa</taxon>
        <taxon>Arthropoda</taxon>
        <taxon>Hexapoda</taxon>
        <taxon>Insecta</taxon>
        <taxon>Pterygota</taxon>
        <taxon>Neoptera</taxon>
        <taxon>Endopterygota</taxon>
        <taxon>Diptera</taxon>
        <taxon>Nematocera</taxon>
        <taxon>Psychodoidea</taxon>
        <taxon>Psychodidae</taxon>
        <taxon>Lutzomyia</taxon>
        <taxon>Lutzomyia</taxon>
    </lineage>
</organism>
<dbReference type="GO" id="GO:0005524">
    <property type="term" value="F:ATP binding"/>
    <property type="evidence" value="ECO:0007669"/>
    <property type="project" value="UniProtKB-KW"/>
</dbReference>
<dbReference type="InterPro" id="IPR025110">
    <property type="entry name" value="AMP-bd_C"/>
</dbReference>
<feature type="chain" id="PRO_5028962437" evidence="7">
    <location>
        <begin position="20"/>
        <end position="310"/>
    </location>
</feature>
<feature type="domain" description="AMP-binding enzyme C-terminal" evidence="9">
    <location>
        <begin position="214"/>
        <end position="290"/>
    </location>
</feature>
<dbReference type="GO" id="GO:0005777">
    <property type="term" value="C:peroxisome"/>
    <property type="evidence" value="ECO:0007669"/>
    <property type="project" value="UniProtKB-SubCell"/>
</dbReference>
<dbReference type="FunFam" id="3.30.300.30:FF:000007">
    <property type="entry name" value="4-coumarate--CoA ligase 2"/>
    <property type="match status" value="1"/>
</dbReference>
<proteinExistence type="inferred from homology"/>
<dbReference type="Pfam" id="PF00501">
    <property type="entry name" value="AMP-binding"/>
    <property type="match status" value="1"/>
</dbReference>
<evidence type="ECO:0000256" key="6">
    <source>
        <dbReference type="ARBA" id="ARBA00023140"/>
    </source>
</evidence>
<dbReference type="Pfam" id="PF13193">
    <property type="entry name" value="AMP-binding_C"/>
    <property type="match status" value="1"/>
</dbReference>
<evidence type="ECO:0000259" key="8">
    <source>
        <dbReference type="Pfam" id="PF00501"/>
    </source>
</evidence>
<comment type="similarity">
    <text evidence="3">Belongs to the ATP-dependent AMP-binding enzyme family.</text>
</comment>
<dbReference type="VEuPathDB" id="VectorBase:LLONM1_000805"/>
<evidence type="ECO:0000259" key="9">
    <source>
        <dbReference type="Pfam" id="PF13193"/>
    </source>
</evidence>
<evidence type="ECO:0000256" key="5">
    <source>
        <dbReference type="ARBA" id="ARBA00022842"/>
    </source>
</evidence>
<keyword evidence="7" id="KW-0732">Signal</keyword>
<dbReference type="GO" id="GO:0016405">
    <property type="term" value="F:CoA-ligase activity"/>
    <property type="evidence" value="ECO:0007669"/>
    <property type="project" value="TreeGrafter"/>
</dbReference>
<keyword evidence="4" id="KW-0547">Nucleotide-binding</keyword>
<evidence type="ECO:0000256" key="3">
    <source>
        <dbReference type="ARBA" id="ARBA00006432"/>
    </source>
</evidence>